<gene>
    <name evidence="1" type="ORF">B0T19DRAFT_439866</name>
</gene>
<organism evidence="1 2">
    <name type="scientific">Cercophora scortea</name>
    <dbReference type="NCBI Taxonomy" id="314031"/>
    <lineage>
        <taxon>Eukaryota</taxon>
        <taxon>Fungi</taxon>
        <taxon>Dikarya</taxon>
        <taxon>Ascomycota</taxon>
        <taxon>Pezizomycotina</taxon>
        <taxon>Sordariomycetes</taxon>
        <taxon>Sordariomycetidae</taxon>
        <taxon>Sordariales</taxon>
        <taxon>Lasiosphaeriaceae</taxon>
        <taxon>Cercophora</taxon>
    </lineage>
</organism>
<sequence length="247" mass="28502">MSNPPPPPPPATNSSYNQEEVIATLTSFYKFLLTLPWPTPPTLLFPPSDGWAHITPENFAWLNKNDTVLSLLRHLPYIRQENYNEVVVDFETYPADYRRAYFLTPYDLARDGNPYEVPGRVSFPPWVVPLTYGKGKGKFWMLDTSDGTVIYFEVSTRDDSVFADDDPRAWRNECADPASARPLAEVIESLRKEYEDLVIVNLPRWGKPFIWTEGEVQDIMRRFGWPTADFDREGCRDALVAWQSEQD</sequence>
<protein>
    <submittedName>
        <fullName evidence="1">Uncharacterized protein</fullName>
    </submittedName>
</protein>
<evidence type="ECO:0000313" key="1">
    <source>
        <dbReference type="EMBL" id="KAK3333067.1"/>
    </source>
</evidence>
<dbReference type="EMBL" id="JAUEPO010000002">
    <property type="protein sequence ID" value="KAK3333067.1"/>
    <property type="molecule type" value="Genomic_DNA"/>
</dbReference>
<name>A0AAE0IXH9_9PEZI</name>
<dbReference type="AlphaFoldDB" id="A0AAE0IXH9"/>
<accession>A0AAE0IXH9</accession>
<dbReference type="Proteomes" id="UP001286456">
    <property type="component" value="Unassembled WGS sequence"/>
</dbReference>
<reference evidence="1" key="2">
    <citation type="submission" date="2023-06" db="EMBL/GenBank/DDBJ databases">
        <authorList>
            <consortium name="Lawrence Berkeley National Laboratory"/>
            <person name="Haridas S."/>
            <person name="Hensen N."/>
            <person name="Bonometti L."/>
            <person name="Westerberg I."/>
            <person name="Brannstrom I.O."/>
            <person name="Guillou S."/>
            <person name="Cros-Aarteil S."/>
            <person name="Calhoun S."/>
            <person name="Kuo A."/>
            <person name="Mondo S."/>
            <person name="Pangilinan J."/>
            <person name="Riley R."/>
            <person name="Labutti K."/>
            <person name="Andreopoulos B."/>
            <person name="Lipzen A."/>
            <person name="Chen C."/>
            <person name="Yanf M."/>
            <person name="Daum C."/>
            <person name="Ng V."/>
            <person name="Clum A."/>
            <person name="Steindorff A."/>
            <person name="Ohm R."/>
            <person name="Martin F."/>
            <person name="Silar P."/>
            <person name="Natvig D."/>
            <person name="Lalanne C."/>
            <person name="Gautier V."/>
            <person name="Ament-Velasquez S.L."/>
            <person name="Kruys A."/>
            <person name="Hutchinson M.I."/>
            <person name="Powell A.J."/>
            <person name="Barry K."/>
            <person name="Miller A.N."/>
            <person name="Grigoriev I.V."/>
            <person name="Debuchy R."/>
            <person name="Gladieux P."/>
            <person name="Thoren M.H."/>
            <person name="Johannesson H."/>
        </authorList>
    </citation>
    <scope>NUCLEOTIDE SEQUENCE</scope>
    <source>
        <strain evidence="1">SMH4131-1</strain>
    </source>
</reference>
<evidence type="ECO:0000313" key="2">
    <source>
        <dbReference type="Proteomes" id="UP001286456"/>
    </source>
</evidence>
<proteinExistence type="predicted"/>
<reference evidence="1" key="1">
    <citation type="journal article" date="2023" name="Mol. Phylogenet. Evol.">
        <title>Genome-scale phylogeny and comparative genomics of the fungal order Sordariales.</title>
        <authorList>
            <person name="Hensen N."/>
            <person name="Bonometti L."/>
            <person name="Westerberg I."/>
            <person name="Brannstrom I.O."/>
            <person name="Guillou S."/>
            <person name="Cros-Aarteil S."/>
            <person name="Calhoun S."/>
            <person name="Haridas S."/>
            <person name="Kuo A."/>
            <person name="Mondo S."/>
            <person name="Pangilinan J."/>
            <person name="Riley R."/>
            <person name="LaButti K."/>
            <person name="Andreopoulos B."/>
            <person name="Lipzen A."/>
            <person name="Chen C."/>
            <person name="Yan M."/>
            <person name="Daum C."/>
            <person name="Ng V."/>
            <person name="Clum A."/>
            <person name="Steindorff A."/>
            <person name="Ohm R.A."/>
            <person name="Martin F."/>
            <person name="Silar P."/>
            <person name="Natvig D.O."/>
            <person name="Lalanne C."/>
            <person name="Gautier V."/>
            <person name="Ament-Velasquez S.L."/>
            <person name="Kruys A."/>
            <person name="Hutchinson M.I."/>
            <person name="Powell A.J."/>
            <person name="Barry K."/>
            <person name="Miller A.N."/>
            <person name="Grigoriev I.V."/>
            <person name="Debuchy R."/>
            <person name="Gladieux P."/>
            <person name="Hiltunen Thoren M."/>
            <person name="Johannesson H."/>
        </authorList>
    </citation>
    <scope>NUCLEOTIDE SEQUENCE</scope>
    <source>
        <strain evidence="1">SMH4131-1</strain>
    </source>
</reference>
<comment type="caution">
    <text evidence="1">The sequence shown here is derived from an EMBL/GenBank/DDBJ whole genome shotgun (WGS) entry which is preliminary data.</text>
</comment>
<keyword evidence="2" id="KW-1185">Reference proteome</keyword>